<dbReference type="GO" id="GO:0022857">
    <property type="term" value="F:transmembrane transporter activity"/>
    <property type="evidence" value="ECO:0007669"/>
    <property type="project" value="TreeGrafter"/>
</dbReference>
<comment type="subcellular location">
    <subcellularLocation>
        <location evidence="1">Cell membrane</location>
        <topology evidence="1">Multi-pass membrane protein</topology>
    </subcellularLocation>
</comment>
<feature type="transmembrane region" description="Helical" evidence="6">
    <location>
        <begin position="279"/>
        <end position="301"/>
    </location>
</feature>
<evidence type="ECO:0000313" key="9">
    <source>
        <dbReference type="EMBL" id="TWJ04888.1"/>
    </source>
</evidence>
<dbReference type="AlphaFoldDB" id="A0A562UGF3"/>
<evidence type="ECO:0000313" key="10">
    <source>
        <dbReference type="Proteomes" id="UP000317010"/>
    </source>
</evidence>
<gene>
    <name evidence="9" type="ORF">JN11_00611</name>
</gene>
<evidence type="ECO:0000259" key="8">
    <source>
        <dbReference type="Pfam" id="PF12704"/>
    </source>
</evidence>
<reference evidence="9 10" key="1">
    <citation type="submission" date="2019-07" db="EMBL/GenBank/DDBJ databases">
        <title>Genomic Encyclopedia of Archaeal and Bacterial Type Strains, Phase II (KMG-II): from individual species to whole genera.</title>
        <authorList>
            <person name="Goeker M."/>
        </authorList>
    </citation>
    <scope>NUCLEOTIDE SEQUENCE [LARGE SCALE GENOMIC DNA]</scope>
    <source>
        <strain evidence="9 10">ATCC BAA-1854</strain>
    </source>
</reference>
<evidence type="ECO:0000256" key="3">
    <source>
        <dbReference type="ARBA" id="ARBA00022692"/>
    </source>
</evidence>
<feature type="domain" description="MacB-like periplasmic core" evidence="8">
    <location>
        <begin position="20"/>
        <end position="238"/>
    </location>
</feature>
<dbReference type="PANTHER" id="PTHR30572:SF18">
    <property type="entry name" value="ABC-TYPE MACROLIDE FAMILY EXPORT SYSTEM PERMEASE COMPONENT 2"/>
    <property type="match status" value="1"/>
</dbReference>
<dbReference type="PANTHER" id="PTHR30572">
    <property type="entry name" value="MEMBRANE COMPONENT OF TRANSPORTER-RELATED"/>
    <property type="match status" value="1"/>
</dbReference>
<dbReference type="EMBL" id="VLLI01000001">
    <property type="protein sequence ID" value="TWJ04888.1"/>
    <property type="molecule type" value="Genomic_DNA"/>
</dbReference>
<feature type="transmembrane region" description="Helical" evidence="6">
    <location>
        <begin position="21"/>
        <end position="42"/>
    </location>
</feature>
<dbReference type="InterPro" id="IPR003838">
    <property type="entry name" value="ABC3_permease_C"/>
</dbReference>
<evidence type="ECO:0000256" key="1">
    <source>
        <dbReference type="ARBA" id="ARBA00004651"/>
    </source>
</evidence>
<feature type="transmembrane region" description="Helical" evidence="6">
    <location>
        <begin position="336"/>
        <end position="360"/>
    </location>
</feature>
<proteinExistence type="predicted"/>
<comment type="caution">
    <text evidence="9">The sequence shown here is derived from an EMBL/GenBank/DDBJ whole genome shotgun (WGS) entry which is preliminary data.</text>
</comment>
<protein>
    <submittedName>
        <fullName evidence="9">FtsX-like permease family protein</fullName>
    </submittedName>
</protein>
<feature type="transmembrane region" description="Helical" evidence="6">
    <location>
        <begin position="421"/>
        <end position="441"/>
    </location>
</feature>
<keyword evidence="5 6" id="KW-0472">Membrane</keyword>
<evidence type="ECO:0000259" key="7">
    <source>
        <dbReference type="Pfam" id="PF02687"/>
    </source>
</evidence>
<sequence>MLKNYFKIAWRSLRKNRLYSIINIGGLGIGMAISFMLLLYVYNEFSFDKFNTNDERLYRVLRNQPSNGDIITNSATPVPLAPVLIKDFPEIDKVARANWPDDNLINYNNKALKIRTMAADASLLDMFSFKFIYGTRQSALSDISSIVITQSGAKAIFGDVNPVGKVIKLNNQYPLKVSAVISDNPSNSSFDFKALISWQTLSAEEKWIKDSGWGNYSFLTYVMLKPGVSLDGLKSKMANVVAKYDPHNKENKLFLYPYAKFHLYSDFKNGVNTGGSIEYVRLFLMLAIGILLIACINFMNLSTARSERRAREVGVRKAIGARRFSLVMQFMGESMLMAFAAFLLSIILIIILIPVFSNIINIKLSVPYSNVFAWLSALGVTLFTGLVAGSYPALFLSSFSPVKVLKGQIVSAKSTVTPRKILVVIQFSFAICLIISSIFIYKQINYIRNRPVGYDRSGLVEMPVEGNMVKRFENFRQDAINAGAITEGAMTSGSITNNGSSSWGIIWQGQLPGEDKLPIDQIAVTYHFINTYGLKLVEGRDFSVEYPSDSAAIILNQAAVQLMRFKNPLGQTVKFQDKNCKVVGVVENFVWGSPYEPVKPAIIGFIKDWTGSIALRLNPAKSISSSLAILQNIYKKYNSEYPFEYKFTDESFARKFNQEKLLGTMSAGFTCLAVIISCLGLFALASFSAEQRKKEIGIRKVLGASTGNLWYNLSQEFVRLVIISFLIGSAISVYYINQWLAKFTYHTSVSLWVFLATLIISLTICLVTVSWQAIKAALSNPVNSLKSE</sequence>
<dbReference type="Pfam" id="PF12704">
    <property type="entry name" value="MacB_PCD"/>
    <property type="match status" value="2"/>
</dbReference>
<feature type="transmembrane region" description="Helical" evidence="6">
    <location>
        <begin position="661"/>
        <end position="684"/>
    </location>
</feature>
<name>A0A562UGF3_9SPHI</name>
<dbReference type="InterPro" id="IPR050250">
    <property type="entry name" value="Macrolide_Exporter_MacB"/>
</dbReference>
<dbReference type="OrthoDB" id="1451596at2"/>
<keyword evidence="3 6" id="KW-0812">Transmembrane</keyword>
<dbReference type="RefSeq" id="WP_144909471.1">
    <property type="nucleotide sequence ID" value="NZ_VLLI01000001.1"/>
</dbReference>
<feature type="domain" description="MacB-like periplasmic core" evidence="8">
    <location>
        <begin position="521"/>
        <end position="590"/>
    </location>
</feature>
<feature type="transmembrane region" description="Helical" evidence="6">
    <location>
        <begin position="749"/>
        <end position="771"/>
    </location>
</feature>
<feature type="domain" description="ABC3 transporter permease C-terminal" evidence="7">
    <location>
        <begin position="285"/>
        <end position="400"/>
    </location>
</feature>
<keyword evidence="2" id="KW-1003">Cell membrane</keyword>
<organism evidence="9 10">
    <name type="scientific">Mucilaginibacter frigoritolerans</name>
    <dbReference type="NCBI Taxonomy" id="652788"/>
    <lineage>
        <taxon>Bacteria</taxon>
        <taxon>Pseudomonadati</taxon>
        <taxon>Bacteroidota</taxon>
        <taxon>Sphingobacteriia</taxon>
        <taxon>Sphingobacteriales</taxon>
        <taxon>Sphingobacteriaceae</taxon>
        <taxon>Mucilaginibacter</taxon>
    </lineage>
</organism>
<dbReference type="GO" id="GO:0005886">
    <property type="term" value="C:plasma membrane"/>
    <property type="evidence" value="ECO:0007669"/>
    <property type="project" value="UniProtKB-SubCell"/>
</dbReference>
<keyword evidence="4 6" id="KW-1133">Transmembrane helix</keyword>
<feature type="transmembrane region" description="Helical" evidence="6">
    <location>
        <begin position="372"/>
        <end position="400"/>
    </location>
</feature>
<dbReference type="Pfam" id="PF02687">
    <property type="entry name" value="FtsX"/>
    <property type="match status" value="2"/>
</dbReference>
<keyword evidence="10" id="KW-1185">Reference proteome</keyword>
<evidence type="ECO:0000256" key="6">
    <source>
        <dbReference type="SAM" id="Phobius"/>
    </source>
</evidence>
<evidence type="ECO:0000256" key="5">
    <source>
        <dbReference type="ARBA" id="ARBA00023136"/>
    </source>
</evidence>
<dbReference type="Proteomes" id="UP000317010">
    <property type="component" value="Unassembled WGS sequence"/>
</dbReference>
<dbReference type="InterPro" id="IPR025857">
    <property type="entry name" value="MacB_PCD"/>
</dbReference>
<accession>A0A562UGF3</accession>
<feature type="transmembrane region" description="Helical" evidence="6">
    <location>
        <begin position="717"/>
        <end position="737"/>
    </location>
</feature>
<feature type="domain" description="ABC3 transporter permease C-terminal" evidence="7">
    <location>
        <begin position="669"/>
        <end position="777"/>
    </location>
</feature>
<evidence type="ECO:0000256" key="2">
    <source>
        <dbReference type="ARBA" id="ARBA00022475"/>
    </source>
</evidence>
<evidence type="ECO:0000256" key="4">
    <source>
        <dbReference type="ARBA" id="ARBA00022989"/>
    </source>
</evidence>